<organism evidence="3 4">
    <name type="scientific">Rhamnella rubrinervis</name>
    <dbReference type="NCBI Taxonomy" id="2594499"/>
    <lineage>
        <taxon>Eukaryota</taxon>
        <taxon>Viridiplantae</taxon>
        <taxon>Streptophyta</taxon>
        <taxon>Embryophyta</taxon>
        <taxon>Tracheophyta</taxon>
        <taxon>Spermatophyta</taxon>
        <taxon>Magnoliopsida</taxon>
        <taxon>eudicotyledons</taxon>
        <taxon>Gunneridae</taxon>
        <taxon>Pentapetalae</taxon>
        <taxon>rosids</taxon>
        <taxon>fabids</taxon>
        <taxon>Rosales</taxon>
        <taxon>Rhamnaceae</taxon>
        <taxon>rhamnoid group</taxon>
        <taxon>Rhamneae</taxon>
        <taxon>Rhamnella</taxon>
    </lineage>
</organism>
<evidence type="ECO:0008006" key="5">
    <source>
        <dbReference type="Google" id="ProtNLM"/>
    </source>
</evidence>
<evidence type="ECO:0000313" key="3">
    <source>
        <dbReference type="EMBL" id="KAF3439889.1"/>
    </source>
</evidence>
<comment type="caution">
    <text evidence="3">The sequence shown here is derived from an EMBL/GenBank/DDBJ whole genome shotgun (WGS) entry which is preliminary data.</text>
</comment>
<evidence type="ECO:0000256" key="1">
    <source>
        <dbReference type="ARBA" id="ARBA00022857"/>
    </source>
</evidence>
<evidence type="ECO:0000313" key="4">
    <source>
        <dbReference type="Proteomes" id="UP000796880"/>
    </source>
</evidence>
<dbReference type="Gene3D" id="3.40.50.720">
    <property type="entry name" value="NAD(P)-binding Rossmann-like Domain"/>
    <property type="match status" value="3"/>
</dbReference>
<proteinExistence type="predicted"/>
<dbReference type="SUPFAM" id="SSF51735">
    <property type="entry name" value="NAD(P)-binding Rossmann-fold domains"/>
    <property type="match status" value="2"/>
</dbReference>
<keyword evidence="2" id="KW-0560">Oxidoreductase</keyword>
<dbReference type="InterPro" id="IPR050425">
    <property type="entry name" value="NAD(P)_dehydrat-like"/>
</dbReference>
<reference evidence="3" key="1">
    <citation type="submission" date="2020-03" db="EMBL/GenBank/DDBJ databases">
        <title>A high-quality chromosome-level genome assembly of a woody plant with both climbing and erect habits, Rhamnella rubrinervis.</title>
        <authorList>
            <person name="Lu Z."/>
            <person name="Yang Y."/>
            <person name="Zhu X."/>
            <person name="Sun Y."/>
        </authorList>
    </citation>
    <scope>NUCLEOTIDE SEQUENCE</scope>
    <source>
        <strain evidence="3">BYM</strain>
        <tissue evidence="3">Leaf</tissue>
    </source>
</reference>
<dbReference type="GO" id="GO:0016616">
    <property type="term" value="F:oxidoreductase activity, acting on the CH-OH group of donors, NAD or NADP as acceptor"/>
    <property type="evidence" value="ECO:0007669"/>
    <property type="project" value="TreeGrafter"/>
</dbReference>
<dbReference type="EMBL" id="VOIH02000008">
    <property type="protein sequence ID" value="KAF3439889.1"/>
    <property type="molecule type" value="Genomic_DNA"/>
</dbReference>
<sequence length="432" mass="48399">MTFGHITYPYDNHNACDCRTPLVFLMKYGDHDVETLYLCYEQSKVKLLKSLPGADTELVLFKADIYNPNEFRHGIQGCHSVFHVATPMQHTHNSQIRNSESVRRLIYTASVVAASPLKEDGTGFKDLMDETCWTSLNLSFAYANSSLTAYVDSKTLGEKEILKHGNQILEVIENHTVCVTGGSSYLGSCLVRRHLAKGYTVHATLENLGDPRKAGLLKGFNAQRKLKLFQGHERFKKHSGSCSWWDKENCVYIRSGTVKRLIYTASVVAASPLQVLRHNGVVSIACGVVGGDTNLSTMPYSMQVLISQITNNNKMYSIQRNLEELLGKVPIVHIEDVCEAPILCMEKPSVIGRFLCASEYLSLAERLPVTGEDITQKSTFLKIKFVEDAGTEIAWGSTTLKEIRFQYRFDAKMTLDESDKCAKKLDEFLSPK</sequence>
<keyword evidence="1" id="KW-0521">NADP</keyword>
<accession>A0A8K0E5B1</accession>
<dbReference type="PANTHER" id="PTHR10366:SF696">
    <property type="entry name" value="OS07G0601900 PROTEIN"/>
    <property type="match status" value="1"/>
</dbReference>
<dbReference type="InterPro" id="IPR036291">
    <property type="entry name" value="NAD(P)-bd_dom_sf"/>
</dbReference>
<dbReference type="AlphaFoldDB" id="A0A8K0E5B1"/>
<protein>
    <recommendedName>
        <fullName evidence="5">Anthocyanidin reductase</fullName>
    </recommendedName>
</protein>
<dbReference type="Proteomes" id="UP000796880">
    <property type="component" value="Unassembled WGS sequence"/>
</dbReference>
<name>A0A8K0E5B1_9ROSA</name>
<evidence type="ECO:0000256" key="2">
    <source>
        <dbReference type="ARBA" id="ARBA00023002"/>
    </source>
</evidence>
<dbReference type="OrthoDB" id="2735536at2759"/>
<keyword evidence="4" id="KW-1185">Reference proteome</keyword>
<dbReference type="PANTHER" id="PTHR10366">
    <property type="entry name" value="NAD DEPENDENT EPIMERASE/DEHYDRATASE"/>
    <property type="match status" value="1"/>
</dbReference>
<gene>
    <name evidence="3" type="ORF">FNV43_RR18167</name>
</gene>